<proteinExistence type="predicted"/>
<organism evidence="2 3">
    <name type="scientific">Mycolicibacterium smegmatis (strain MKD8)</name>
    <name type="common">Mycobacterium smegmatis</name>
    <dbReference type="NCBI Taxonomy" id="1214915"/>
    <lineage>
        <taxon>Bacteria</taxon>
        <taxon>Bacillati</taxon>
        <taxon>Actinomycetota</taxon>
        <taxon>Actinomycetes</taxon>
        <taxon>Mycobacteriales</taxon>
        <taxon>Mycobacteriaceae</taxon>
        <taxon>Mycolicibacterium</taxon>
    </lineage>
</organism>
<evidence type="ECO:0000313" key="3">
    <source>
        <dbReference type="Proteomes" id="UP000011200"/>
    </source>
</evidence>
<accession>A0A2U9PX65</accession>
<evidence type="ECO:0000313" key="2">
    <source>
        <dbReference type="EMBL" id="AWT56314.1"/>
    </source>
</evidence>
<dbReference type="RefSeq" id="WP_003896881.1">
    <property type="nucleotide sequence ID" value="NZ_CP027541.1"/>
</dbReference>
<evidence type="ECO:0000256" key="1">
    <source>
        <dbReference type="SAM" id="MobiDB-lite"/>
    </source>
</evidence>
<gene>
    <name evidence="2" type="ORF">D806_053670</name>
</gene>
<feature type="region of interest" description="Disordered" evidence="1">
    <location>
        <begin position="1"/>
        <end position="52"/>
    </location>
</feature>
<dbReference type="AlphaFoldDB" id="A0A2U9PX65"/>
<dbReference type="GeneID" id="93460133"/>
<dbReference type="Proteomes" id="UP000011200">
    <property type="component" value="Chromosome"/>
</dbReference>
<sequence length="52" mass="6052">MGKPDKPNRHTVNKIFGEALPEIAPDERDTASPEDENEHDRWLRQNVPPHHE</sequence>
<name>A0A2U9PX65_MYCSE</name>
<reference evidence="3" key="2">
    <citation type="submission" date="2018-03" db="EMBL/GenBank/DDBJ databases">
        <authorList>
            <person name="Derbyshire K."/>
            <person name="Gray T.A."/>
            <person name="Champion M."/>
        </authorList>
    </citation>
    <scope>NUCLEOTIDE SEQUENCE [LARGE SCALE GENOMIC DNA]</scope>
    <source>
        <strain evidence="3">MKD8</strain>
    </source>
</reference>
<reference evidence="2 3" key="1">
    <citation type="journal article" date="2013" name="Genome Announc.">
        <title>Draft genome sequence of MKD8, a conjugal recipient Mycobacterium smegmatis strain.</title>
        <authorList>
            <person name="Gray T.A."/>
            <person name="Palumbo M.J."/>
            <person name="Derbyshire K.M."/>
        </authorList>
    </citation>
    <scope>NUCLEOTIDE SEQUENCE [LARGE SCALE GENOMIC DNA]</scope>
    <source>
        <strain evidence="2 3">MKD8</strain>
    </source>
</reference>
<dbReference type="EMBL" id="CP027541">
    <property type="protein sequence ID" value="AWT56314.1"/>
    <property type="molecule type" value="Genomic_DNA"/>
</dbReference>
<feature type="compositionally biased region" description="Basic and acidic residues" evidence="1">
    <location>
        <begin position="38"/>
        <end position="52"/>
    </location>
</feature>
<protein>
    <submittedName>
        <fullName evidence="2">Uncharacterized protein</fullName>
    </submittedName>
</protein>